<dbReference type="InterPro" id="IPR041698">
    <property type="entry name" value="Methyltransf_25"/>
</dbReference>
<dbReference type="GO" id="GO:0008757">
    <property type="term" value="F:S-adenosylmethionine-dependent methyltransferase activity"/>
    <property type="evidence" value="ECO:0007669"/>
    <property type="project" value="InterPro"/>
</dbReference>
<dbReference type="AlphaFoldDB" id="A0A5E4PIN3"/>
<gene>
    <name evidence="2" type="ORF">AQUSIP_15820</name>
</gene>
<dbReference type="Pfam" id="PF13649">
    <property type="entry name" value="Methyltransf_25"/>
    <property type="match status" value="1"/>
</dbReference>
<evidence type="ECO:0000313" key="3">
    <source>
        <dbReference type="Proteomes" id="UP000324194"/>
    </source>
</evidence>
<dbReference type="InterPro" id="IPR029063">
    <property type="entry name" value="SAM-dependent_MTases_sf"/>
</dbReference>
<proteinExistence type="predicted"/>
<keyword evidence="3" id="KW-1185">Reference proteome</keyword>
<dbReference type="Gene3D" id="3.40.50.150">
    <property type="entry name" value="Vaccinia Virus protein VP39"/>
    <property type="match status" value="1"/>
</dbReference>
<evidence type="ECO:0000259" key="1">
    <source>
        <dbReference type="Pfam" id="PF13649"/>
    </source>
</evidence>
<organism evidence="2 3">
    <name type="scientific">Aquicella siphonis</name>
    <dbReference type="NCBI Taxonomy" id="254247"/>
    <lineage>
        <taxon>Bacteria</taxon>
        <taxon>Pseudomonadati</taxon>
        <taxon>Pseudomonadota</taxon>
        <taxon>Gammaproteobacteria</taxon>
        <taxon>Legionellales</taxon>
        <taxon>Coxiellaceae</taxon>
        <taxon>Aquicella</taxon>
    </lineage>
</organism>
<dbReference type="KEGG" id="asip:AQUSIP_15820"/>
<dbReference type="EMBL" id="LR699119">
    <property type="protein sequence ID" value="VVC76273.1"/>
    <property type="molecule type" value="Genomic_DNA"/>
</dbReference>
<name>A0A5E4PIN3_9COXI</name>
<dbReference type="SUPFAM" id="SSF53335">
    <property type="entry name" value="S-adenosyl-L-methionine-dependent methyltransferases"/>
    <property type="match status" value="1"/>
</dbReference>
<dbReference type="Proteomes" id="UP000324194">
    <property type="component" value="Chromosome 1"/>
</dbReference>
<dbReference type="RefSeq" id="WP_148339502.1">
    <property type="nucleotide sequence ID" value="NZ_LR699119.1"/>
</dbReference>
<dbReference type="CDD" id="cd02440">
    <property type="entry name" value="AdoMet_MTases"/>
    <property type="match status" value="1"/>
</dbReference>
<reference evidence="2 3" key="1">
    <citation type="submission" date="2019-08" db="EMBL/GenBank/DDBJ databases">
        <authorList>
            <person name="Guy L."/>
        </authorList>
    </citation>
    <scope>NUCLEOTIDE SEQUENCE [LARGE SCALE GENOMIC DNA]</scope>
    <source>
        <strain evidence="2 3">SGT-108</strain>
    </source>
</reference>
<protein>
    <recommendedName>
        <fullName evidence="1">Methyltransferase domain-containing protein</fullName>
    </recommendedName>
</protein>
<dbReference type="OrthoDB" id="5657068at2"/>
<accession>A0A5E4PIN3</accession>
<sequence>MSYMLTEDEEDIAQEWQKYKGYTIRPLPSTLEFYDYVIKCAKRDAKNLLFGATPEIRSIFQRLERKVVMVDNSLSMVRAMGRLTIQQQAVSSNETFIPLDWLNLGFLDETFDFAIGDDAINMIGWDYFDAFLRNTAAALNPQGIFVCHLLLKPDDSLIDKTVDEVFTDYTRGLINNRHDLASMLNFICYDKSTWSMGWQQTINRIGREKLLAMAAELDFIGTFGKCNSRFCCPPRVEFETLVRRYFEISDCFFPQEYAYCAFEPVYVLAKNGR</sequence>
<evidence type="ECO:0000313" key="2">
    <source>
        <dbReference type="EMBL" id="VVC76273.1"/>
    </source>
</evidence>
<feature type="domain" description="Methyltransferase" evidence="1">
    <location>
        <begin position="60"/>
        <end position="143"/>
    </location>
</feature>